<evidence type="ECO:0000256" key="5">
    <source>
        <dbReference type="ARBA" id="ARBA00022989"/>
    </source>
</evidence>
<keyword evidence="6 7" id="KW-0472">Membrane</keyword>
<keyword evidence="3" id="KW-1003">Cell membrane</keyword>
<dbReference type="Proteomes" id="UP000198703">
    <property type="component" value="Unassembled WGS sequence"/>
</dbReference>
<feature type="transmembrane region" description="Helical" evidence="7">
    <location>
        <begin position="116"/>
        <end position="136"/>
    </location>
</feature>
<evidence type="ECO:0000256" key="6">
    <source>
        <dbReference type="ARBA" id="ARBA00023136"/>
    </source>
</evidence>
<keyword evidence="5 7" id="KW-1133">Transmembrane helix</keyword>
<evidence type="ECO:0000313" key="9">
    <source>
        <dbReference type="Proteomes" id="UP000198703"/>
    </source>
</evidence>
<feature type="transmembrane region" description="Helical" evidence="7">
    <location>
        <begin position="14"/>
        <end position="33"/>
    </location>
</feature>
<reference evidence="8 9" key="1">
    <citation type="submission" date="2016-10" db="EMBL/GenBank/DDBJ databases">
        <authorList>
            <person name="de Groot N.N."/>
        </authorList>
    </citation>
    <scope>NUCLEOTIDE SEQUENCE [LARGE SCALE GENOMIC DNA]</scope>
    <source>
        <strain evidence="8 9">DSM 15345</strain>
    </source>
</reference>
<feature type="transmembrane region" description="Helical" evidence="7">
    <location>
        <begin position="189"/>
        <end position="212"/>
    </location>
</feature>
<evidence type="ECO:0000256" key="1">
    <source>
        <dbReference type="ARBA" id="ARBA00004651"/>
    </source>
</evidence>
<accession>A0A1H3ZZK4</accession>
<name>A0A1H3ZZK4_9RHOB</name>
<comment type="subcellular location">
    <subcellularLocation>
        <location evidence="1 7">Cell membrane</location>
        <topology evidence="1 7">Multi-pass membrane protein</topology>
    </subcellularLocation>
</comment>
<evidence type="ECO:0000256" key="3">
    <source>
        <dbReference type="ARBA" id="ARBA00022475"/>
    </source>
</evidence>
<dbReference type="OrthoDB" id="21094at2"/>
<comment type="similarity">
    <text evidence="2 7">Belongs to the UPF0056 (MarC) family.</text>
</comment>
<evidence type="ECO:0000256" key="4">
    <source>
        <dbReference type="ARBA" id="ARBA00022692"/>
    </source>
</evidence>
<dbReference type="InterPro" id="IPR002771">
    <property type="entry name" value="Multi_antbiot-R_MarC"/>
</dbReference>
<gene>
    <name evidence="8" type="ORF">SAMN05444370_1049</name>
</gene>
<feature type="transmembrane region" description="Helical" evidence="7">
    <location>
        <begin position="45"/>
        <end position="68"/>
    </location>
</feature>
<feature type="transmembrane region" description="Helical" evidence="7">
    <location>
        <begin position="74"/>
        <end position="95"/>
    </location>
</feature>
<dbReference type="AlphaFoldDB" id="A0A1H3ZZK4"/>
<feature type="transmembrane region" description="Helical" evidence="7">
    <location>
        <begin position="148"/>
        <end position="168"/>
    </location>
</feature>
<organism evidence="8 9">
    <name type="scientific">Rubrimonas cliftonensis</name>
    <dbReference type="NCBI Taxonomy" id="89524"/>
    <lineage>
        <taxon>Bacteria</taxon>
        <taxon>Pseudomonadati</taxon>
        <taxon>Pseudomonadota</taxon>
        <taxon>Alphaproteobacteria</taxon>
        <taxon>Rhodobacterales</taxon>
        <taxon>Paracoccaceae</taxon>
        <taxon>Rubrimonas</taxon>
    </lineage>
</organism>
<dbReference type="RefSeq" id="WP_093251721.1">
    <property type="nucleotide sequence ID" value="NZ_FNQM01000004.1"/>
</dbReference>
<evidence type="ECO:0000256" key="7">
    <source>
        <dbReference type="RuleBase" id="RU362048"/>
    </source>
</evidence>
<keyword evidence="4 7" id="KW-0812">Transmembrane</keyword>
<dbReference type="Pfam" id="PF01914">
    <property type="entry name" value="MarC"/>
    <property type="match status" value="1"/>
</dbReference>
<evidence type="ECO:0000256" key="2">
    <source>
        <dbReference type="ARBA" id="ARBA00009784"/>
    </source>
</evidence>
<dbReference type="PANTHER" id="PTHR33508">
    <property type="entry name" value="UPF0056 MEMBRANE PROTEIN YHCE"/>
    <property type="match status" value="1"/>
</dbReference>
<evidence type="ECO:0000313" key="8">
    <source>
        <dbReference type="EMBL" id="SEA29303.1"/>
    </source>
</evidence>
<protein>
    <recommendedName>
        <fullName evidence="7">UPF0056 membrane protein</fullName>
    </recommendedName>
</protein>
<dbReference type="NCBIfam" id="TIGR00427">
    <property type="entry name" value="NAAT family transporter"/>
    <property type="match status" value="1"/>
</dbReference>
<dbReference type="EMBL" id="FNQM01000004">
    <property type="protein sequence ID" value="SEA29303.1"/>
    <property type="molecule type" value="Genomic_DNA"/>
</dbReference>
<dbReference type="PANTHER" id="PTHR33508:SF1">
    <property type="entry name" value="UPF0056 MEMBRANE PROTEIN YHCE"/>
    <property type="match status" value="1"/>
</dbReference>
<proteinExistence type="inferred from homology"/>
<sequence length="214" mass="22203">MTDAVDWQALAREFVTLLVVIDPIGTLPVFYFATAGAPRALHWRVAVRAVLVAGAVLMLFLVAGQLVLEAIGLRLGSFQIAGGIVLFLFALTMIFGDAKPEREIEEAGRDHMAGAVFPLAMPSIASPGAMLAVVILTDNHRHSIPDQAVTALMLVAVLAITLALLLVASWLKRFIGTTGASVISRVMGIILATVAVDAVLGGLAAVGALSIAGG</sequence>
<keyword evidence="9" id="KW-1185">Reference proteome</keyword>
<dbReference type="GO" id="GO:0005886">
    <property type="term" value="C:plasma membrane"/>
    <property type="evidence" value="ECO:0007669"/>
    <property type="project" value="UniProtKB-SubCell"/>
</dbReference>